<accession>A0A151M5V2</accession>
<dbReference type="Proteomes" id="UP000050525">
    <property type="component" value="Unassembled WGS sequence"/>
</dbReference>
<feature type="transmembrane region" description="Helical" evidence="1">
    <location>
        <begin position="33"/>
        <end position="53"/>
    </location>
</feature>
<gene>
    <name evidence="2" type="ORF">Y1Q_0006850</name>
</gene>
<evidence type="ECO:0000313" key="3">
    <source>
        <dbReference type="Proteomes" id="UP000050525"/>
    </source>
</evidence>
<evidence type="ECO:0000313" key="2">
    <source>
        <dbReference type="EMBL" id="KYO19892.1"/>
    </source>
</evidence>
<dbReference type="AlphaFoldDB" id="A0A151M5V2"/>
<comment type="caution">
    <text evidence="2">The sequence shown here is derived from an EMBL/GenBank/DDBJ whole genome shotgun (WGS) entry which is preliminary data.</text>
</comment>
<name>A0A151M5V2_ALLMI</name>
<feature type="transmembrane region" description="Helical" evidence="1">
    <location>
        <begin position="169"/>
        <end position="186"/>
    </location>
</feature>
<feature type="transmembrane region" description="Helical" evidence="1">
    <location>
        <begin position="6"/>
        <end position="26"/>
    </location>
</feature>
<protein>
    <submittedName>
        <fullName evidence="2">Uncharacterized protein</fullName>
    </submittedName>
</protein>
<reference evidence="2 3" key="1">
    <citation type="journal article" date="2012" name="Genome Biol.">
        <title>Sequencing three crocodilian genomes to illuminate the evolution of archosaurs and amniotes.</title>
        <authorList>
            <person name="St John J.A."/>
            <person name="Braun E.L."/>
            <person name="Isberg S.R."/>
            <person name="Miles L.G."/>
            <person name="Chong A.Y."/>
            <person name="Gongora J."/>
            <person name="Dalzell P."/>
            <person name="Moran C."/>
            <person name="Bed'hom B."/>
            <person name="Abzhanov A."/>
            <person name="Burgess S.C."/>
            <person name="Cooksey A.M."/>
            <person name="Castoe T.A."/>
            <person name="Crawford N.G."/>
            <person name="Densmore L.D."/>
            <person name="Drew J.C."/>
            <person name="Edwards S.V."/>
            <person name="Faircloth B.C."/>
            <person name="Fujita M.K."/>
            <person name="Greenwold M.J."/>
            <person name="Hoffmann F.G."/>
            <person name="Howard J.M."/>
            <person name="Iguchi T."/>
            <person name="Janes D.E."/>
            <person name="Khan S.Y."/>
            <person name="Kohno S."/>
            <person name="de Koning A.J."/>
            <person name="Lance S.L."/>
            <person name="McCarthy F.M."/>
            <person name="McCormack J.E."/>
            <person name="Merchant M.E."/>
            <person name="Peterson D.G."/>
            <person name="Pollock D.D."/>
            <person name="Pourmand N."/>
            <person name="Raney B.J."/>
            <person name="Roessler K.A."/>
            <person name="Sanford J.R."/>
            <person name="Sawyer R.H."/>
            <person name="Schmidt C.J."/>
            <person name="Triplett E.W."/>
            <person name="Tuberville T.D."/>
            <person name="Venegas-Anaya M."/>
            <person name="Howard J.T."/>
            <person name="Jarvis E.D."/>
            <person name="Guillette L.J.Jr."/>
            <person name="Glenn T.C."/>
            <person name="Green R.E."/>
            <person name="Ray D.A."/>
        </authorList>
    </citation>
    <scope>NUCLEOTIDE SEQUENCE [LARGE SCALE GENOMIC DNA]</scope>
    <source>
        <strain evidence="2">KSC_2009_1</strain>
    </source>
</reference>
<keyword evidence="1" id="KW-0812">Transmembrane</keyword>
<keyword evidence="1" id="KW-0472">Membrane</keyword>
<sequence length="189" mass="20756">MCVLVHSVPLNIDLALPITAMGLMLLDAHRGHLLFLSVLISLGGVYSLCHPGLSGTANCSLDNLLGEKGRPLIIPFKSPGISMDLYRCNDSTQKWDRLYSLPMVGGGLQPMRNSSKLQITISEGNFTVQHFSPGVFMFVDLNGKCLNQFNLSVEAARGAGPKVNLIPTSYWYVLWIGGCGWFFHFFSSF</sequence>
<evidence type="ECO:0000256" key="1">
    <source>
        <dbReference type="SAM" id="Phobius"/>
    </source>
</evidence>
<dbReference type="EMBL" id="AKHW03006526">
    <property type="protein sequence ID" value="KYO19892.1"/>
    <property type="molecule type" value="Genomic_DNA"/>
</dbReference>
<keyword evidence="3" id="KW-1185">Reference proteome</keyword>
<keyword evidence="1" id="KW-1133">Transmembrane helix</keyword>
<organism evidence="2 3">
    <name type="scientific">Alligator mississippiensis</name>
    <name type="common">American alligator</name>
    <dbReference type="NCBI Taxonomy" id="8496"/>
    <lineage>
        <taxon>Eukaryota</taxon>
        <taxon>Metazoa</taxon>
        <taxon>Chordata</taxon>
        <taxon>Craniata</taxon>
        <taxon>Vertebrata</taxon>
        <taxon>Euteleostomi</taxon>
        <taxon>Archelosauria</taxon>
        <taxon>Archosauria</taxon>
        <taxon>Crocodylia</taxon>
        <taxon>Alligatoridae</taxon>
        <taxon>Alligatorinae</taxon>
        <taxon>Alligator</taxon>
    </lineage>
</organism>
<proteinExistence type="predicted"/>